<feature type="non-terminal residue" evidence="4">
    <location>
        <position position="1"/>
    </location>
</feature>
<name>A0A0F9CU93_9ZZZZ</name>
<dbReference type="AlphaFoldDB" id="A0A0F9CU93"/>
<evidence type="ECO:0000256" key="3">
    <source>
        <dbReference type="ARBA" id="ARBA00023237"/>
    </source>
</evidence>
<protein>
    <submittedName>
        <fullName evidence="4">Uncharacterized protein</fullName>
    </submittedName>
</protein>
<dbReference type="GO" id="GO:0009279">
    <property type="term" value="C:cell outer membrane"/>
    <property type="evidence" value="ECO:0007669"/>
    <property type="project" value="UniProtKB-SubCell"/>
</dbReference>
<gene>
    <name evidence="4" type="ORF">LCGC14_2567730</name>
</gene>
<organism evidence="4">
    <name type="scientific">marine sediment metagenome</name>
    <dbReference type="NCBI Taxonomy" id="412755"/>
    <lineage>
        <taxon>unclassified sequences</taxon>
        <taxon>metagenomes</taxon>
        <taxon>ecological metagenomes</taxon>
    </lineage>
</organism>
<comment type="subcellular location">
    <subcellularLocation>
        <location evidence="1">Cell outer membrane</location>
    </subcellularLocation>
</comment>
<sequence length="474" mass="52953">HYTDSNPLGVTFYDNINKGYYVSTNNYIDIDFPFISGLKYRLNTGVNIDFADQKTYRPRTTAAGEAANGSSSTRASQGNNTTIENILSYNNTFGKHGISGTLLYSMQSGKSEATSLSASLYPNDLNKWNSIGQAEVVNPSYQISERTILSQMIRLNYSYDTRYLLTLTARRDGYSGFGVNSKWGTFPSAAIGWNIHKEDFFPSGNFISNLKLRVSYGLNGNQAIDPYQTIARMRAENNVSLSNPIPGYYPSTLAQDNLSWESSKTLNAGIDFGFLDNRIHGDLNIYQTITTDLLLERTISPIHGISDITDNIGETQNNGLELYLNATAIQKIENDFYWNIAGNLSLLKNRINSLYGILDEEGNEIDDIGSKWFIGQPIAVNYDWKMIGIWQLDEAVEAATYGQQPGFVKVEDINTDGKIDAEDRQLIGQRSPKILWGMTNSLSYKDFTLIIFLHGVHGATKSNPLWRDHALAEV</sequence>
<dbReference type="InterPro" id="IPR036942">
    <property type="entry name" value="Beta-barrel_TonB_sf"/>
</dbReference>
<dbReference type="SUPFAM" id="SSF56935">
    <property type="entry name" value="Porins"/>
    <property type="match status" value="1"/>
</dbReference>
<dbReference type="EMBL" id="LAZR01042559">
    <property type="protein sequence ID" value="KKL09251.1"/>
    <property type="molecule type" value="Genomic_DNA"/>
</dbReference>
<dbReference type="Gene3D" id="2.40.170.20">
    <property type="entry name" value="TonB-dependent receptor, beta-barrel domain"/>
    <property type="match status" value="1"/>
</dbReference>
<evidence type="ECO:0000256" key="2">
    <source>
        <dbReference type="ARBA" id="ARBA00023136"/>
    </source>
</evidence>
<proteinExistence type="predicted"/>
<evidence type="ECO:0000313" key="4">
    <source>
        <dbReference type="EMBL" id="KKL09251.1"/>
    </source>
</evidence>
<keyword evidence="3" id="KW-0998">Cell outer membrane</keyword>
<reference evidence="4" key="1">
    <citation type="journal article" date="2015" name="Nature">
        <title>Complex archaea that bridge the gap between prokaryotes and eukaryotes.</title>
        <authorList>
            <person name="Spang A."/>
            <person name="Saw J.H."/>
            <person name="Jorgensen S.L."/>
            <person name="Zaremba-Niedzwiedzka K."/>
            <person name="Martijn J."/>
            <person name="Lind A.E."/>
            <person name="van Eijk R."/>
            <person name="Schleper C."/>
            <person name="Guy L."/>
            <person name="Ettema T.J."/>
        </authorList>
    </citation>
    <scope>NUCLEOTIDE SEQUENCE</scope>
</reference>
<accession>A0A0F9CU93</accession>
<evidence type="ECO:0000256" key="1">
    <source>
        <dbReference type="ARBA" id="ARBA00004442"/>
    </source>
</evidence>
<comment type="caution">
    <text evidence="4">The sequence shown here is derived from an EMBL/GenBank/DDBJ whole genome shotgun (WGS) entry which is preliminary data.</text>
</comment>
<feature type="non-terminal residue" evidence="4">
    <location>
        <position position="474"/>
    </location>
</feature>
<keyword evidence="2" id="KW-0472">Membrane</keyword>